<keyword evidence="8" id="KW-1185">Reference proteome</keyword>
<keyword evidence="4" id="KW-1133">Transmembrane helix</keyword>
<protein>
    <submittedName>
        <fullName evidence="7">Response regulator transcription factor</fullName>
    </submittedName>
</protein>
<dbReference type="PRINTS" id="PR00038">
    <property type="entry name" value="HTHLUXR"/>
</dbReference>
<dbReference type="PANTHER" id="PTHR44688:SF16">
    <property type="entry name" value="DNA-BINDING TRANSCRIPTIONAL ACTIVATOR DEVR_DOSR"/>
    <property type="match status" value="1"/>
</dbReference>
<keyword evidence="4" id="KW-0812">Transmembrane</keyword>
<feature type="transmembrane region" description="Helical" evidence="4">
    <location>
        <begin position="294"/>
        <end position="315"/>
    </location>
</feature>
<dbReference type="PANTHER" id="PTHR44688">
    <property type="entry name" value="DNA-BINDING TRANSCRIPTIONAL ACTIVATOR DEVR_DOSR"/>
    <property type="match status" value="1"/>
</dbReference>
<dbReference type="Proteomes" id="UP000653797">
    <property type="component" value="Unassembled WGS sequence"/>
</dbReference>
<dbReference type="RefSeq" id="WP_191041232.1">
    <property type="nucleotide sequence ID" value="NZ_JACXAA010000009.1"/>
</dbReference>
<name>A0A927B4Q5_9BACT</name>
<dbReference type="CDD" id="cd06170">
    <property type="entry name" value="LuxR_C_like"/>
    <property type="match status" value="1"/>
</dbReference>
<dbReference type="SMART" id="SM00421">
    <property type="entry name" value="HTH_LUXR"/>
    <property type="match status" value="1"/>
</dbReference>
<gene>
    <name evidence="7" type="ORF">IC230_22045</name>
</gene>
<feature type="signal peptide" evidence="5">
    <location>
        <begin position="1"/>
        <end position="24"/>
    </location>
</feature>
<evidence type="ECO:0000256" key="5">
    <source>
        <dbReference type="SAM" id="SignalP"/>
    </source>
</evidence>
<keyword evidence="3" id="KW-0804">Transcription</keyword>
<reference evidence="7" key="1">
    <citation type="submission" date="2020-09" db="EMBL/GenBank/DDBJ databases">
        <authorList>
            <person name="Kim M.K."/>
        </authorList>
    </citation>
    <scope>NUCLEOTIDE SEQUENCE</scope>
    <source>
        <strain evidence="7">BT704</strain>
    </source>
</reference>
<keyword evidence="2" id="KW-0238">DNA-binding</keyword>
<dbReference type="InterPro" id="IPR016032">
    <property type="entry name" value="Sig_transdc_resp-reg_C-effctor"/>
</dbReference>
<dbReference type="AlphaFoldDB" id="A0A927B4Q5"/>
<dbReference type="GO" id="GO:0003677">
    <property type="term" value="F:DNA binding"/>
    <property type="evidence" value="ECO:0007669"/>
    <property type="project" value="UniProtKB-KW"/>
</dbReference>
<evidence type="ECO:0000256" key="1">
    <source>
        <dbReference type="ARBA" id="ARBA00023015"/>
    </source>
</evidence>
<evidence type="ECO:0000259" key="6">
    <source>
        <dbReference type="PROSITE" id="PS50043"/>
    </source>
</evidence>
<dbReference type="Gene3D" id="1.10.10.10">
    <property type="entry name" value="Winged helix-like DNA-binding domain superfamily/Winged helix DNA-binding domain"/>
    <property type="match status" value="1"/>
</dbReference>
<keyword evidence="4" id="KW-0472">Membrane</keyword>
<dbReference type="EMBL" id="JACXAA010000009">
    <property type="protein sequence ID" value="MBD2755601.1"/>
    <property type="molecule type" value="Genomic_DNA"/>
</dbReference>
<dbReference type="InterPro" id="IPR036388">
    <property type="entry name" value="WH-like_DNA-bd_sf"/>
</dbReference>
<organism evidence="7 8">
    <name type="scientific">Spirosoma validum</name>
    <dbReference type="NCBI Taxonomy" id="2771355"/>
    <lineage>
        <taxon>Bacteria</taxon>
        <taxon>Pseudomonadati</taxon>
        <taxon>Bacteroidota</taxon>
        <taxon>Cytophagia</taxon>
        <taxon>Cytophagales</taxon>
        <taxon>Cytophagaceae</taxon>
        <taxon>Spirosoma</taxon>
    </lineage>
</organism>
<dbReference type="PROSITE" id="PS50043">
    <property type="entry name" value="HTH_LUXR_2"/>
    <property type="match status" value="1"/>
</dbReference>
<evidence type="ECO:0000313" key="7">
    <source>
        <dbReference type="EMBL" id="MBD2755601.1"/>
    </source>
</evidence>
<comment type="caution">
    <text evidence="7">The sequence shown here is derived from an EMBL/GenBank/DDBJ whole genome shotgun (WGS) entry which is preliminary data.</text>
</comment>
<evidence type="ECO:0000256" key="4">
    <source>
        <dbReference type="SAM" id="Phobius"/>
    </source>
</evidence>
<dbReference type="SUPFAM" id="SSF46894">
    <property type="entry name" value="C-terminal effector domain of the bipartite response regulators"/>
    <property type="match status" value="1"/>
</dbReference>
<evidence type="ECO:0000256" key="2">
    <source>
        <dbReference type="ARBA" id="ARBA00023125"/>
    </source>
</evidence>
<sequence>MRVFYRVRFLFFFLVLTSTTGVYSQADSFQQLEQKVYQLNNALKYNESQALLLPVLQSKTFSTDDKYQAAILLSYTYKRVFDYQSTLKFLETARTFANESPRKDQYIASIRSEEAFVYFDTHEYKKASRLMALLEKSGFKHISLENQSKLVMQQGYLLFLNKQYKQAEATYNKAISWMRASAPCHLPMIFVKKMQLYNAMNRLDLLTDALKKSTTYADSCHIIKYDLYAYEELLHIYEGRNDLTQIALIKKKLDTLNEIYAREERIASLHNQKETILLAGKDRELHDEQASKSYLTVVLVAVFLIALTLLGWLLAYRRQQRRMEAESRRIKSELEAYLAQTKTTLSGRTTLEKEYSAELSERQREVLECMAAGMSNKLIADKLFISENTVKYHIKNIYLLLEVKDRKEFLVNVKK</sequence>
<accession>A0A927B4Q5</accession>
<evidence type="ECO:0000256" key="3">
    <source>
        <dbReference type="ARBA" id="ARBA00023163"/>
    </source>
</evidence>
<evidence type="ECO:0000313" key="8">
    <source>
        <dbReference type="Proteomes" id="UP000653797"/>
    </source>
</evidence>
<feature type="domain" description="HTH luxR-type" evidence="6">
    <location>
        <begin position="352"/>
        <end position="415"/>
    </location>
</feature>
<keyword evidence="5" id="KW-0732">Signal</keyword>
<proteinExistence type="predicted"/>
<dbReference type="GO" id="GO:0006355">
    <property type="term" value="P:regulation of DNA-templated transcription"/>
    <property type="evidence" value="ECO:0007669"/>
    <property type="project" value="InterPro"/>
</dbReference>
<dbReference type="InterPro" id="IPR000792">
    <property type="entry name" value="Tscrpt_reg_LuxR_C"/>
</dbReference>
<dbReference type="Pfam" id="PF00196">
    <property type="entry name" value="GerE"/>
    <property type="match status" value="1"/>
</dbReference>
<feature type="chain" id="PRO_5037249720" evidence="5">
    <location>
        <begin position="25"/>
        <end position="415"/>
    </location>
</feature>
<keyword evidence="1" id="KW-0805">Transcription regulation</keyword>